<evidence type="ECO:0000313" key="2">
    <source>
        <dbReference type="Proteomes" id="UP001172673"/>
    </source>
</evidence>
<proteinExistence type="predicted"/>
<dbReference type="AlphaFoldDB" id="A0AA39CNR1"/>
<gene>
    <name evidence="1" type="ORF">H2200_001115</name>
</gene>
<protein>
    <submittedName>
        <fullName evidence="1">Uncharacterized protein</fullName>
    </submittedName>
</protein>
<dbReference type="Proteomes" id="UP001172673">
    <property type="component" value="Unassembled WGS sequence"/>
</dbReference>
<comment type="caution">
    <text evidence="1">The sequence shown here is derived from an EMBL/GenBank/DDBJ whole genome shotgun (WGS) entry which is preliminary data.</text>
</comment>
<organism evidence="1 2">
    <name type="scientific">Cladophialophora chaetospira</name>
    <dbReference type="NCBI Taxonomy" id="386627"/>
    <lineage>
        <taxon>Eukaryota</taxon>
        <taxon>Fungi</taxon>
        <taxon>Dikarya</taxon>
        <taxon>Ascomycota</taxon>
        <taxon>Pezizomycotina</taxon>
        <taxon>Eurotiomycetes</taxon>
        <taxon>Chaetothyriomycetidae</taxon>
        <taxon>Chaetothyriales</taxon>
        <taxon>Herpotrichiellaceae</taxon>
        <taxon>Cladophialophora</taxon>
    </lineage>
</organism>
<dbReference type="EMBL" id="JAPDRK010000002">
    <property type="protein sequence ID" value="KAJ9615041.1"/>
    <property type="molecule type" value="Genomic_DNA"/>
</dbReference>
<accession>A0AA39CNR1</accession>
<name>A0AA39CNR1_9EURO</name>
<keyword evidence="2" id="KW-1185">Reference proteome</keyword>
<evidence type="ECO:0000313" key="1">
    <source>
        <dbReference type="EMBL" id="KAJ9615041.1"/>
    </source>
</evidence>
<sequence>MTDIWNIKNAFTTAVTKLRDITISDIHSDSPMRLNVLQLLQQSAVDLYSIKYEYDPGRDLIPDLALAYEYQLEKDEHVLEKLLQNPCGDFKIRTSETSSRIPPSD</sequence>
<reference evidence="1" key="1">
    <citation type="submission" date="2022-10" db="EMBL/GenBank/DDBJ databases">
        <title>Culturing micro-colonial fungi from biological soil crusts in the Mojave desert and describing Neophaeococcomyces mojavensis, and introducing the new genera and species Taxawa tesnikishii.</title>
        <authorList>
            <person name="Kurbessoian T."/>
            <person name="Stajich J.E."/>
        </authorList>
    </citation>
    <scope>NUCLEOTIDE SEQUENCE</scope>
    <source>
        <strain evidence="1">TK_41</strain>
    </source>
</reference>